<dbReference type="SUPFAM" id="SSF56112">
    <property type="entry name" value="Protein kinase-like (PK-like)"/>
    <property type="match status" value="1"/>
</dbReference>
<dbReference type="PANTHER" id="PTHR43883">
    <property type="entry name" value="SLR0207 PROTEIN"/>
    <property type="match status" value="1"/>
</dbReference>
<evidence type="ECO:0000313" key="3">
    <source>
        <dbReference type="Proteomes" id="UP000245631"/>
    </source>
</evidence>
<dbReference type="RefSeq" id="WP_109672496.1">
    <property type="nucleotide sequence ID" value="NZ_QGGH01000025.1"/>
</dbReference>
<dbReference type="InterPro" id="IPR002575">
    <property type="entry name" value="Aminoglycoside_PTrfase"/>
</dbReference>
<organism evidence="2 3">
    <name type="scientific">Rhizobium loti</name>
    <name type="common">Mesorhizobium loti</name>
    <dbReference type="NCBI Taxonomy" id="381"/>
    <lineage>
        <taxon>Bacteria</taxon>
        <taxon>Pseudomonadati</taxon>
        <taxon>Pseudomonadota</taxon>
        <taxon>Alphaproteobacteria</taxon>
        <taxon>Hyphomicrobiales</taxon>
        <taxon>Phyllobacteriaceae</taxon>
        <taxon>Mesorhizobium</taxon>
    </lineage>
</organism>
<name>A0A8E2W7J6_RHILI</name>
<dbReference type="GeneID" id="61056297"/>
<comment type="caution">
    <text evidence="2">The sequence shown here is derived from an EMBL/GenBank/DDBJ whole genome shotgun (WGS) entry which is preliminary data.</text>
</comment>
<reference evidence="2 3" key="1">
    <citation type="submission" date="2018-05" db="EMBL/GenBank/DDBJ databases">
        <title>Genomic Encyclopedia of Type Strains, Phase IV (KMG-IV): sequencing the most valuable type-strain genomes for metagenomic binning, comparative biology and taxonomic classification.</title>
        <authorList>
            <person name="Goeker M."/>
        </authorList>
    </citation>
    <scope>NUCLEOTIDE SEQUENCE [LARGE SCALE GENOMIC DNA]</scope>
    <source>
        <strain evidence="2 3">DSM 2626</strain>
    </source>
</reference>
<dbReference type="Gene3D" id="3.90.1200.10">
    <property type="match status" value="1"/>
</dbReference>
<dbReference type="EMBL" id="QGGH01000025">
    <property type="protein sequence ID" value="PWJ86019.1"/>
    <property type="molecule type" value="Genomic_DNA"/>
</dbReference>
<accession>A0A8E2W7J6</accession>
<dbReference type="InterPro" id="IPR052732">
    <property type="entry name" value="Cell-binding_unc_protein"/>
</dbReference>
<dbReference type="SUPFAM" id="SSF52540">
    <property type="entry name" value="P-loop containing nucleoside triphosphate hydrolases"/>
    <property type="match status" value="1"/>
</dbReference>
<dbReference type="Gene3D" id="3.40.50.300">
    <property type="entry name" value="P-loop containing nucleotide triphosphate hydrolases"/>
    <property type="match status" value="1"/>
</dbReference>
<dbReference type="Pfam" id="PF01636">
    <property type="entry name" value="APH"/>
    <property type="match status" value="1"/>
</dbReference>
<proteinExistence type="predicted"/>
<protein>
    <recommendedName>
        <fullName evidence="1">Aminoglycoside phosphotransferase domain-containing protein</fullName>
    </recommendedName>
</protein>
<dbReference type="PANTHER" id="PTHR43883:SF1">
    <property type="entry name" value="GLUCONOKINASE"/>
    <property type="match status" value="1"/>
</dbReference>
<evidence type="ECO:0000313" key="2">
    <source>
        <dbReference type="EMBL" id="PWJ86019.1"/>
    </source>
</evidence>
<feature type="domain" description="Aminoglycoside phosphotransferase" evidence="1">
    <location>
        <begin position="126"/>
        <end position="270"/>
    </location>
</feature>
<dbReference type="InterPro" id="IPR027417">
    <property type="entry name" value="P-loop_NTPase"/>
</dbReference>
<evidence type="ECO:0000259" key="1">
    <source>
        <dbReference type="Pfam" id="PF01636"/>
    </source>
</evidence>
<dbReference type="Proteomes" id="UP000245631">
    <property type="component" value="Unassembled WGS sequence"/>
</dbReference>
<gene>
    <name evidence="2" type="ORF">C8D77_12512</name>
</gene>
<dbReference type="InterPro" id="IPR011009">
    <property type="entry name" value="Kinase-like_dom_sf"/>
</dbReference>
<dbReference type="Pfam" id="PF13671">
    <property type="entry name" value="AAA_33"/>
    <property type="match status" value="1"/>
</dbReference>
<dbReference type="AlphaFoldDB" id="A0A8E2W7J6"/>
<sequence>MIVDDQQSVTAFLLDSASYGATGPVEAIETHISRIFLTGERAYKMKRAVKLPYVDFSTPALRLAACEKEVELNSKTAPGLYLGVRRVTREADGKLTFDGTGQMVDAAIEMVRFDQSRLLDRMATAGDLTPALMTAVARMIVGYHRAAPTIHNGSGSSNMAGVLDINEAGFATSHVFAKAEVTSFAEAFRTALARYSELLDRREAAGKIRRCHGDLHLRNICLFDGDPRLFDCIEFNDQIASIDVLYDLAFLLMDLWHRGFPELANLVMNRYLDEADDEDGFVLLPFFMAVRAAVRAHVTATQVEEGSTDSDKLIAEARSYFELARTFLQQTPPRLVAIGGLSGSGKTTVAEALAAHVGAPPGARIVESDRIRKAMHGVPAETRLPDRAYRPEVSDRVYHEMAWRAGLILSEGGSVVADAVFDRPADRERIEKAARSRAIRFSGFWLEADPLVLWQRVSDRKGGPSDATIDILSRQLQRNATQSSWQKINADRKLADTVAELSGFSEGDTSKAPAHSLLTGAAERSASTEFESCLDKAGFNWMTLY</sequence>